<proteinExistence type="predicted"/>
<feature type="region of interest" description="Disordered" evidence="1">
    <location>
        <begin position="218"/>
        <end position="263"/>
    </location>
</feature>
<dbReference type="Proteomes" id="UP000322000">
    <property type="component" value="Chromosome 9"/>
</dbReference>
<reference evidence="3" key="1">
    <citation type="submission" date="2025-08" db="UniProtKB">
        <authorList>
            <consortium name="RefSeq"/>
        </authorList>
    </citation>
    <scope>IDENTIFICATION</scope>
</reference>
<evidence type="ECO:0000313" key="2">
    <source>
        <dbReference type="Proteomes" id="UP000322000"/>
    </source>
</evidence>
<feature type="compositionally biased region" description="Polar residues" evidence="1">
    <location>
        <begin position="98"/>
        <end position="111"/>
    </location>
</feature>
<feature type="region of interest" description="Disordered" evidence="1">
    <location>
        <begin position="89"/>
        <end position="111"/>
    </location>
</feature>
<feature type="compositionally biased region" description="Basic and acidic residues" evidence="1">
    <location>
        <begin position="251"/>
        <end position="263"/>
    </location>
</feature>
<protein>
    <submittedName>
        <fullName evidence="3">Uncharacterized protein LOC113497166 isoform X2</fullName>
    </submittedName>
</protein>
<feature type="compositionally biased region" description="Polar residues" evidence="1">
    <location>
        <begin position="218"/>
        <end position="250"/>
    </location>
</feature>
<organism evidence="2 3">
    <name type="scientific">Trichoplusia ni</name>
    <name type="common">Cabbage looper</name>
    <dbReference type="NCBI Taxonomy" id="7111"/>
    <lineage>
        <taxon>Eukaryota</taxon>
        <taxon>Metazoa</taxon>
        <taxon>Ecdysozoa</taxon>
        <taxon>Arthropoda</taxon>
        <taxon>Hexapoda</taxon>
        <taxon>Insecta</taxon>
        <taxon>Pterygota</taxon>
        <taxon>Neoptera</taxon>
        <taxon>Endopterygota</taxon>
        <taxon>Lepidoptera</taxon>
        <taxon>Glossata</taxon>
        <taxon>Ditrysia</taxon>
        <taxon>Noctuoidea</taxon>
        <taxon>Noctuidae</taxon>
        <taxon>Plusiinae</taxon>
        <taxon>Trichoplusia</taxon>
    </lineage>
</organism>
<dbReference type="RefSeq" id="XP_026732374.1">
    <property type="nucleotide sequence ID" value="XM_026876573.1"/>
</dbReference>
<evidence type="ECO:0000313" key="3">
    <source>
        <dbReference type="RefSeq" id="XP_026732374.1"/>
    </source>
</evidence>
<name>A0A7E5VVK7_TRINI</name>
<dbReference type="GeneID" id="113497166"/>
<keyword evidence="2" id="KW-1185">Reference proteome</keyword>
<sequence length="263" mass="29239">MASNQDRTLKNPRVRRMLMMIDDTDDQVATSSGLTSNGNYANIVQESKAVESLSIETITNYNLRDLPKKKYADCDKDVSDADFSPDCSEYVPSPERNPVNSPSSTFSGHSGNSQCIDRILNTSKVIDTPSTISNLSLLLTNSDFIASSTTIYKMNNEQNSTINAVQYNKEKQFANLSLVPCYPLADNLSIGELEETLQPESSPEVNRTVNMSVDITLTDSSQNEHPNFRTELTQNSLEFEPSNSDEPSTSHNEKKKNEKTCNE</sequence>
<evidence type="ECO:0000256" key="1">
    <source>
        <dbReference type="SAM" id="MobiDB-lite"/>
    </source>
</evidence>
<gene>
    <name evidence="3" type="primary">LOC113497166</name>
</gene>
<dbReference type="AlphaFoldDB" id="A0A7E5VVK7"/>
<accession>A0A7E5VVK7</accession>